<evidence type="ECO:0000256" key="1">
    <source>
        <dbReference type="SAM" id="Phobius"/>
    </source>
</evidence>
<comment type="caution">
    <text evidence="2">The sequence shown here is derived from an EMBL/GenBank/DDBJ whole genome shotgun (WGS) entry which is preliminary data.</text>
</comment>
<feature type="transmembrane region" description="Helical" evidence="1">
    <location>
        <begin position="53"/>
        <end position="70"/>
    </location>
</feature>
<keyword evidence="1" id="KW-0472">Membrane</keyword>
<sequence>MIGNWKPARRPSGTPLTTLRRKSGPIGGMIVITATLLGGGWAIALGWDKNNPGDLPAFAALLVAVLRLMWRAVVRPHVTVYSDALLVIGFWDRCVVPGAAVRRINLDDGMRIETIHGDDIPVFAFSRSLLDRGQAASAAGKMRRAKSARPGTSAETPQVIRTPDFTWADLLFLPLPVLMLLAATGIYGTWS</sequence>
<organism evidence="2 3">
    <name type="scientific">Streptomyces atriruber</name>
    <dbReference type="NCBI Taxonomy" id="545121"/>
    <lineage>
        <taxon>Bacteria</taxon>
        <taxon>Bacillati</taxon>
        <taxon>Actinomycetota</taxon>
        <taxon>Actinomycetes</taxon>
        <taxon>Kitasatosporales</taxon>
        <taxon>Streptomycetaceae</taxon>
        <taxon>Streptomyces</taxon>
    </lineage>
</organism>
<dbReference type="EMBL" id="JBEYXV010000011">
    <property type="protein sequence ID" value="MEU6823487.1"/>
    <property type="molecule type" value="Genomic_DNA"/>
</dbReference>
<feature type="transmembrane region" description="Helical" evidence="1">
    <location>
        <begin position="26"/>
        <end position="47"/>
    </location>
</feature>
<protein>
    <recommendedName>
        <fullName evidence="4">PH domain-containing protein</fullName>
    </recommendedName>
</protein>
<evidence type="ECO:0000313" key="3">
    <source>
        <dbReference type="Proteomes" id="UP001551176"/>
    </source>
</evidence>
<dbReference type="RefSeq" id="WP_359352040.1">
    <property type="nucleotide sequence ID" value="NZ_JBEYXV010000011.1"/>
</dbReference>
<proteinExistence type="predicted"/>
<accession>A0ABV3BT46</accession>
<name>A0ABV3BT46_9ACTN</name>
<feature type="transmembrane region" description="Helical" evidence="1">
    <location>
        <begin position="170"/>
        <end position="190"/>
    </location>
</feature>
<reference evidence="2 3" key="1">
    <citation type="submission" date="2024-06" db="EMBL/GenBank/DDBJ databases">
        <title>The Natural Products Discovery Center: Release of the First 8490 Sequenced Strains for Exploring Actinobacteria Biosynthetic Diversity.</title>
        <authorList>
            <person name="Kalkreuter E."/>
            <person name="Kautsar S.A."/>
            <person name="Yang D."/>
            <person name="Bader C.D."/>
            <person name="Teijaro C.N."/>
            <person name="Fluegel L."/>
            <person name="Davis C.M."/>
            <person name="Simpson J.R."/>
            <person name="Lauterbach L."/>
            <person name="Steele A.D."/>
            <person name="Gui C."/>
            <person name="Meng S."/>
            <person name="Li G."/>
            <person name="Viehrig K."/>
            <person name="Ye F."/>
            <person name="Su P."/>
            <person name="Kiefer A.F."/>
            <person name="Nichols A."/>
            <person name="Cepeda A.J."/>
            <person name="Yan W."/>
            <person name="Fan B."/>
            <person name="Jiang Y."/>
            <person name="Adhikari A."/>
            <person name="Zheng C.-J."/>
            <person name="Schuster L."/>
            <person name="Cowan T.M."/>
            <person name="Smanski M.J."/>
            <person name="Chevrette M.G."/>
            <person name="De Carvalho L.P.S."/>
            <person name="Shen B."/>
        </authorList>
    </citation>
    <scope>NUCLEOTIDE SEQUENCE [LARGE SCALE GENOMIC DNA]</scope>
    <source>
        <strain evidence="2 3">NPDC046838</strain>
    </source>
</reference>
<keyword evidence="1" id="KW-0812">Transmembrane</keyword>
<keyword evidence="1" id="KW-1133">Transmembrane helix</keyword>
<gene>
    <name evidence="2" type="ORF">ABZ921_22860</name>
</gene>
<evidence type="ECO:0008006" key="4">
    <source>
        <dbReference type="Google" id="ProtNLM"/>
    </source>
</evidence>
<keyword evidence="3" id="KW-1185">Reference proteome</keyword>
<dbReference type="Proteomes" id="UP001551176">
    <property type="component" value="Unassembled WGS sequence"/>
</dbReference>
<evidence type="ECO:0000313" key="2">
    <source>
        <dbReference type="EMBL" id="MEU6823487.1"/>
    </source>
</evidence>